<protein>
    <submittedName>
        <fullName evidence="1">Uncharacterized protein</fullName>
    </submittedName>
</protein>
<dbReference type="EMBL" id="CM023472">
    <property type="protein sequence ID" value="KAH7959111.1"/>
    <property type="molecule type" value="Genomic_DNA"/>
</dbReference>
<accession>A0ACB8D3Z3</accession>
<dbReference type="Proteomes" id="UP000821865">
    <property type="component" value="Chromosome 3"/>
</dbReference>
<evidence type="ECO:0000313" key="2">
    <source>
        <dbReference type="Proteomes" id="UP000821865"/>
    </source>
</evidence>
<reference evidence="1" key="1">
    <citation type="submission" date="2020-05" db="EMBL/GenBank/DDBJ databases">
        <title>Large-scale comparative analyses of tick genomes elucidate their genetic diversity and vector capacities.</title>
        <authorList>
            <person name="Jia N."/>
            <person name="Wang J."/>
            <person name="Shi W."/>
            <person name="Du L."/>
            <person name="Sun Y."/>
            <person name="Zhan W."/>
            <person name="Jiang J."/>
            <person name="Wang Q."/>
            <person name="Zhang B."/>
            <person name="Ji P."/>
            <person name="Sakyi L.B."/>
            <person name="Cui X."/>
            <person name="Yuan T."/>
            <person name="Jiang B."/>
            <person name="Yang W."/>
            <person name="Lam T.T.-Y."/>
            <person name="Chang Q."/>
            <person name="Ding S."/>
            <person name="Wang X."/>
            <person name="Zhu J."/>
            <person name="Ruan X."/>
            <person name="Zhao L."/>
            <person name="Wei J."/>
            <person name="Que T."/>
            <person name="Du C."/>
            <person name="Cheng J."/>
            <person name="Dai P."/>
            <person name="Han X."/>
            <person name="Huang E."/>
            <person name="Gao Y."/>
            <person name="Liu J."/>
            <person name="Shao H."/>
            <person name="Ye R."/>
            <person name="Li L."/>
            <person name="Wei W."/>
            <person name="Wang X."/>
            <person name="Wang C."/>
            <person name="Yang T."/>
            <person name="Huo Q."/>
            <person name="Li W."/>
            <person name="Guo W."/>
            <person name="Chen H."/>
            <person name="Zhou L."/>
            <person name="Ni X."/>
            <person name="Tian J."/>
            <person name="Zhou Y."/>
            <person name="Sheng Y."/>
            <person name="Liu T."/>
            <person name="Pan Y."/>
            <person name="Xia L."/>
            <person name="Li J."/>
            <person name="Zhao F."/>
            <person name="Cao W."/>
        </authorList>
    </citation>
    <scope>NUCLEOTIDE SEQUENCE</scope>
    <source>
        <strain evidence="1">Dsil-2018</strain>
    </source>
</reference>
<sequence length="291" mass="31585">MAQVVFWPESSDEVERAYSGFPVRESLYVKHWLRAKAAIRSRLGTRAGELLERLPTAAWGALVEYDYWGNAVVVSLATLQEPLFSRNVTQAINYAGLGTMFASALVQAFDARAVVSIIILSLIGHFSIHCNEIMRKNISFDPEFMAFLQKTHNLLWYVDVPHDADIASILSNILVSCTPQQLIQDAPPPVLRNAPTLAVESGCGDLSVSQLIRSMETGEDLEDVLENEPALSSTLNTVDTELLVVAPLSHEQQGPETSSTAASVPSQLPSELCPAQSGAAAAKPAASRKRV</sequence>
<keyword evidence="2" id="KW-1185">Reference proteome</keyword>
<proteinExistence type="predicted"/>
<gene>
    <name evidence="1" type="ORF">HPB49_008325</name>
</gene>
<evidence type="ECO:0000313" key="1">
    <source>
        <dbReference type="EMBL" id="KAH7959111.1"/>
    </source>
</evidence>
<comment type="caution">
    <text evidence="1">The sequence shown here is derived from an EMBL/GenBank/DDBJ whole genome shotgun (WGS) entry which is preliminary data.</text>
</comment>
<organism evidence="1 2">
    <name type="scientific">Dermacentor silvarum</name>
    <name type="common">Tick</name>
    <dbReference type="NCBI Taxonomy" id="543639"/>
    <lineage>
        <taxon>Eukaryota</taxon>
        <taxon>Metazoa</taxon>
        <taxon>Ecdysozoa</taxon>
        <taxon>Arthropoda</taxon>
        <taxon>Chelicerata</taxon>
        <taxon>Arachnida</taxon>
        <taxon>Acari</taxon>
        <taxon>Parasitiformes</taxon>
        <taxon>Ixodida</taxon>
        <taxon>Ixodoidea</taxon>
        <taxon>Ixodidae</taxon>
        <taxon>Rhipicephalinae</taxon>
        <taxon>Dermacentor</taxon>
    </lineage>
</organism>
<name>A0ACB8D3Z3_DERSI</name>